<dbReference type="Pfam" id="PF05935">
    <property type="entry name" value="Arylsulfotrans"/>
    <property type="match status" value="1"/>
</dbReference>
<feature type="chain" id="PRO_5047395308" description="Arylsulfotransferase (ASST)" evidence="2">
    <location>
        <begin position="27"/>
        <end position="504"/>
    </location>
</feature>
<evidence type="ECO:0008006" key="5">
    <source>
        <dbReference type="Google" id="ProtNLM"/>
    </source>
</evidence>
<evidence type="ECO:0000256" key="2">
    <source>
        <dbReference type="SAM" id="SignalP"/>
    </source>
</evidence>
<dbReference type="InterPro" id="IPR010262">
    <property type="entry name" value="Arylsulfotransferase_bact"/>
</dbReference>
<keyword evidence="4" id="KW-1185">Reference proteome</keyword>
<feature type="compositionally biased region" description="Acidic residues" evidence="1">
    <location>
        <begin position="482"/>
        <end position="498"/>
    </location>
</feature>
<feature type="region of interest" description="Disordered" evidence="1">
    <location>
        <begin position="481"/>
        <end position="504"/>
    </location>
</feature>
<protein>
    <recommendedName>
        <fullName evidence="5">Arylsulfotransferase (ASST)</fullName>
    </recommendedName>
</protein>
<keyword evidence="2" id="KW-0732">Signal</keyword>
<dbReference type="Gene3D" id="2.130.10.10">
    <property type="entry name" value="YVTN repeat-like/Quinoprotein amine dehydrogenase"/>
    <property type="match status" value="1"/>
</dbReference>
<feature type="signal peptide" evidence="2">
    <location>
        <begin position="1"/>
        <end position="26"/>
    </location>
</feature>
<dbReference type="InterPro" id="IPR015943">
    <property type="entry name" value="WD40/YVTN_repeat-like_dom_sf"/>
</dbReference>
<dbReference type="InterPro" id="IPR053143">
    <property type="entry name" value="Arylsulfate_ST"/>
</dbReference>
<dbReference type="PANTHER" id="PTHR35340">
    <property type="entry name" value="PQQ ENZYME REPEAT PROTEIN-RELATED"/>
    <property type="match status" value="1"/>
</dbReference>
<proteinExistence type="predicted"/>
<dbReference type="InterPro" id="IPR011047">
    <property type="entry name" value="Quinoprotein_ADH-like_sf"/>
</dbReference>
<reference evidence="3 4" key="1">
    <citation type="submission" date="2022-08" db="EMBL/GenBank/DDBJ databases">
        <title>Genome Sequence of the sulphate-reducing bacterium, Pseudodesulfovibrio sp. SYK.</title>
        <authorList>
            <person name="Kondo R."/>
            <person name="Kataoka T."/>
        </authorList>
    </citation>
    <scope>NUCLEOTIDE SEQUENCE [LARGE SCALE GENOMIC DNA]</scope>
    <source>
        <strain evidence="3 4">SYK</strain>
    </source>
</reference>
<accession>A0ABM8B0D4</accession>
<dbReference type="PANTHER" id="PTHR35340:SF5">
    <property type="entry name" value="ASST-DOMAIN-CONTAINING PROTEIN"/>
    <property type="match status" value="1"/>
</dbReference>
<evidence type="ECO:0000313" key="3">
    <source>
        <dbReference type="EMBL" id="BDQ37028.1"/>
    </source>
</evidence>
<dbReference type="RefSeq" id="WP_281762897.1">
    <property type="nucleotide sequence ID" value="NZ_AP026709.1"/>
</dbReference>
<organism evidence="3 4">
    <name type="scientific">Pseudodesulfovibrio nedwellii</name>
    <dbReference type="NCBI Taxonomy" id="2973072"/>
    <lineage>
        <taxon>Bacteria</taxon>
        <taxon>Pseudomonadati</taxon>
        <taxon>Thermodesulfobacteriota</taxon>
        <taxon>Desulfovibrionia</taxon>
        <taxon>Desulfovibrionales</taxon>
        <taxon>Desulfovibrionaceae</taxon>
    </lineage>
</organism>
<evidence type="ECO:0000256" key="1">
    <source>
        <dbReference type="SAM" id="MobiDB-lite"/>
    </source>
</evidence>
<dbReference type="Proteomes" id="UP001317742">
    <property type="component" value="Chromosome"/>
</dbReference>
<dbReference type="SUPFAM" id="SSF50998">
    <property type="entry name" value="Quinoprotein alcohol dehydrogenase-like"/>
    <property type="match status" value="1"/>
</dbReference>
<name>A0ABM8B0D4_9BACT</name>
<dbReference type="EMBL" id="AP026709">
    <property type="protein sequence ID" value="BDQ37028.1"/>
    <property type="molecule type" value="Genomic_DNA"/>
</dbReference>
<evidence type="ECO:0000313" key="4">
    <source>
        <dbReference type="Proteomes" id="UP001317742"/>
    </source>
</evidence>
<gene>
    <name evidence="3" type="ORF">SYK_13880</name>
</gene>
<sequence>MRKQSYFYTFALAAMLAVVLTVPAQAYEAATGPTGVLKYEKGKAYEGYTLFSPQVGSKTTYLIDMEGNIVHTWDCETGPGLYAELLPNGNLLRGGRVNQQKQLEKKYGKKLGKKDLKKYVGVGGACGIVQEIDWDGNVVWEYEMAEPYKEIHHHTFHRMPNGNTLILGWEYMTKEEAIKKGRDPKTIPSEPVVYQGASHEGFWNDFVREVDSKGKTVWEWHTADHMGKGPKKLDFNYVLPKPVGSIYSSYDWSHFNTVSYIPETDTIVLNSRNLSEFYFVNHKTGEIEYRWGNDTAWNPKAQKPSWYNNGDQKIWGQHCAVPLENGNVLLFDNGSEAPEKRLSRAVEVNPKTSKVVWEFHTQHSNSFSSHRQGGVQRLPNGNTLICSTHGGHVMEVTNDKKIVWEFVNPFVFGKAKCVLGDEDAIYDGHDDSMWGMIHRAFRYGPDYPGLKGRDLTPQEYVCGDDCPRFFRDFKKGATLGGDTDEYADEEDDSMEEDGPAMHAY</sequence>